<name>A0ACA9PRZ7_9GLOM</name>
<feature type="non-terminal residue" evidence="1">
    <location>
        <position position="160"/>
    </location>
</feature>
<keyword evidence="2" id="KW-1185">Reference proteome</keyword>
<sequence length="160" mass="18483">MLLKPYPQAKQQKLIQDVLRLFISCMLLLYLVENQNFRTFLYSFDPRYKPPCVNTLKNKIANRTNYTTQPLLEEFNIKRSKILSITTDNSSNIKVAIIQLLASLSLSIPIANIFCTIHTLQLSVETCLVVVQNLITKYKALISLMSGEKKYKQLREAQIR</sequence>
<accession>A0ACA9PRZ7</accession>
<evidence type="ECO:0000313" key="2">
    <source>
        <dbReference type="Proteomes" id="UP000789702"/>
    </source>
</evidence>
<reference evidence="1" key="1">
    <citation type="submission" date="2021-06" db="EMBL/GenBank/DDBJ databases">
        <authorList>
            <person name="Kallberg Y."/>
            <person name="Tangrot J."/>
            <person name="Rosling A."/>
        </authorList>
    </citation>
    <scope>NUCLEOTIDE SEQUENCE</scope>
    <source>
        <strain evidence="1">IL203A</strain>
    </source>
</reference>
<dbReference type="Proteomes" id="UP000789702">
    <property type="component" value="Unassembled WGS sequence"/>
</dbReference>
<organism evidence="1 2">
    <name type="scientific">Dentiscutata heterogama</name>
    <dbReference type="NCBI Taxonomy" id="1316150"/>
    <lineage>
        <taxon>Eukaryota</taxon>
        <taxon>Fungi</taxon>
        <taxon>Fungi incertae sedis</taxon>
        <taxon>Mucoromycota</taxon>
        <taxon>Glomeromycotina</taxon>
        <taxon>Glomeromycetes</taxon>
        <taxon>Diversisporales</taxon>
        <taxon>Gigasporaceae</taxon>
        <taxon>Dentiscutata</taxon>
    </lineage>
</organism>
<dbReference type="EMBL" id="CAJVPU010032619">
    <property type="protein sequence ID" value="CAG8720153.1"/>
    <property type="molecule type" value="Genomic_DNA"/>
</dbReference>
<gene>
    <name evidence="1" type="ORF">DHETER_LOCUS12780</name>
</gene>
<comment type="caution">
    <text evidence="1">The sequence shown here is derived from an EMBL/GenBank/DDBJ whole genome shotgun (WGS) entry which is preliminary data.</text>
</comment>
<proteinExistence type="predicted"/>
<evidence type="ECO:0000313" key="1">
    <source>
        <dbReference type="EMBL" id="CAG8720153.1"/>
    </source>
</evidence>
<protein>
    <submittedName>
        <fullName evidence="1">2511_t:CDS:1</fullName>
    </submittedName>
</protein>